<dbReference type="InterPro" id="IPR054651">
    <property type="entry name" value="Npun_F0494-like"/>
</dbReference>
<dbReference type="RefSeq" id="WP_190578937.1">
    <property type="nucleotide sequence ID" value="NZ_CAWPQU010000017.1"/>
</dbReference>
<proteinExistence type="predicted"/>
<gene>
    <name evidence="1" type="ORF">H6G05_14995</name>
</gene>
<keyword evidence="2" id="KW-1185">Reference proteome</keyword>
<accession>A0ABR8CF32</accession>
<sequence length="139" mass="15736">MSTETLSKSNNKDITEYEPQILQRAEVALRCAPFTTKLFADMATQGVNLRAIAGNEGIKNQYLTSSTNLIITENALLWLIQVGVLRREVDGQGITDSFRLTPMGHLLLNKWRSQPRFPIASLGDRLQNFWAQIQISRFL</sequence>
<dbReference type="NCBIfam" id="NF045586">
    <property type="entry name" value="Npun_F0494_fam"/>
    <property type="match status" value="1"/>
</dbReference>
<evidence type="ECO:0008006" key="3">
    <source>
        <dbReference type="Google" id="ProtNLM"/>
    </source>
</evidence>
<dbReference type="EMBL" id="JACJQY010000024">
    <property type="protein sequence ID" value="MBD2318149.1"/>
    <property type="molecule type" value="Genomic_DNA"/>
</dbReference>
<evidence type="ECO:0000313" key="1">
    <source>
        <dbReference type="EMBL" id="MBD2318149.1"/>
    </source>
</evidence>
<dbReference type="Proteomes" id="UP000618445">
    <property type="component" value="Unassembled WGS sequence"/>
</dbReference>
<organism evidence="1 2">
    <name type="scientific">Phormidium tenue FACHB-1050</name>
    <dbReference type="NCBI Taxonomy" id="2692857"/>
    <lineage>
        <taxon>Bacteria</taxon>
        <taxon>Bacillati</taxon>
        <taxon>Cyanobacteriota</taxon>
        <taxon>Cyanophyceae</taxon>
        <taxon>Oscillatoriophycideae</taxon>
        <taxon>Oscillatoriales</taxon>
        <taxon>Oscillatoriaceae</taxon>
        <taxon>Phormidium</taxon>
    </lineage>
</organism>
<evidence type="ECO:0000313" key="2">
    <source>
        <dbReference type="Proteomes" id="UP000618445"/>
    </source>
</evidence>
<name>A0ABR8CF32_9CYAN</name>
<protein>
    <recommendedName>
        <fullName evidence="3">Transcriptional regulator</fullName>
    </recommendedName>
</protein>
<comment type="caution">
    <text evidence="1">The sequence shown here is derived from an EMBL/GenBank/DDBJ whole genome shotgun (WGS) entry which is preliminary data.</text>
</comment>
<reference evidence="1 2" key="1">
    <citation type="journal article" date="2020" name="ISME J.">
        <title>Comparative genomics reveals insights into cyanobacterial evolution and habitat adaptation.</title>
        <authorList>
            <person name="Chen M.Y."/>
            <person name="Teng W.K."/>
            <person name="Zhao L."/>
            <person name="Hu C.X."/>
            <person name="Zhou Y.K."/>
            <person name="Han B.P."/>
            <person name="Song L.R."/>
            <person name="Shu W.S."/>
        </authorList>
    </citation>
    <scope>NUCLEOTIDE SEQUENCE [LARGE SCALE GENOMIC DNA]</scope>
    <source>
        <strain evidence="1 2">FACHB-1050</strain>
    </source>
</reference>